<gene>
    <name evidence="2" type="ORF">PMZ80_005163</name>
</gene>
<dbReference type="Gene3D" id="2.130.10.10">
    <property type="entry name" value="YVTN repeat-like/Quinoprotein amine dehydrogenase"/>
    <property type="match status" value="1"/>
</dbReference>
<reference evidence="2 3" key="1">
    <citation type="journal article" date="2023" name="Res Sq">
        <title>Genomic and morphological characterization of Knufia obscura isolated from the Mars 2020 spacecraft assembly facility.</title>
        <authorList>
            <person name="Chander A.M."/>
            <person name="Teixeira M.M."/>
            <person name="Singh N.K."/>
            <person name="Williams M.P."/>
            <person name="Parker C.W."/>
            <person name="Leo P."/>
            <person name="Stajich J.E."/>
            <person name="Torok T."/>
            <person name="Tighe S."/>
            <person name="Mason C.E."/>
            <person name="Venkateswaran K."/>
        </authorList>
    </citation>
    <scope>NUCLEOTIDE SEQUENCE [LARGE SCALE GENOMIC DNA]</scope>
    <source>
        <strain evidence="2 3">CCFEE 5817</strain>
    </source>
</reference>
<feature type="region of interest" description="Disordered" evidence="1">
    <location>
        <begin position="171"/>
        <end position="194"/>
    </location>
</feature>
<dbReference type="InterPro" id="IPR015943">
    <property type="entry name" value="WD40/YVTN_repeat-like_dom_sf"/>
</dbReference>
<sequence>MEAGIRRQADSVQTSYDFTFRCSDASIYPIPAPDGATIVVVGHSHGLSVFKAYGRDYEGQNRDGDNDSSNLHYPRVIKWLDTSLESPVQHVAFPHINQTVLSSQASVAPEFTRSNVMVAVACADSSIYLVSFGIEADERDGLDIKTTKLNSAESHQDMVLALAITWTTNDADTDQHKPRSRSRGRTDATDRPQNRYSFLIASSSSTGSGLLIVHRVSWSRHIGKQGHSPVIIARQFLRMPLLRSTLSFNPATYPSTKHTTLLITSPAHGIIKVLDVAQSGSASKRRRGSEMDADSEEPSSIPSASTCLTLHADYTSFTALPRRKEILDARWVMKGKAIVALLEDGDWGTWNIEDTGVSGNEGGQQIRRINAAQSKFAVCGNVCTALAKARATKPNSSGALAPMTPHTRKSQSAELFASSETRASAKKSTKSLGRISICTHQGAAAGPDDALLISFGGSNSLVPTLQPLQPSHKRNNSTDAGSATTRVQALPIVRLGGEDQVAISLLRASRQRSNAFLGTFSVEQDVIVLTNSRLVLHTKPEPKSVAKATTLNLPLRSANGNDSTFVSRITNNEMLDLDAMDKMLDSIDTTQAQQHSLNEARNDLPFQHGRQNQDVDLDMASPTMPKSAKSKLIINRDAENGSRNLFD</sequence>
<dbReference type="Proteomes" id="UP001334248">
    <property type="component" value="Unassembled WGS sequence"/>
</dbReference>
<comment type="caution">
    <text evidence="2">The sequence shown here is derived from an EMBL/GenBank/DDBJ whole genome shotgun (WGS) entry which is preliminary data.</text>
</comment>
<keyword evidence="3" id="KW-1185">Reference proteome</keyword>
<dbReference type="RefSeq" id="XP_064730688.1">
    <property type="nucleotide sequence ID" value="XM_064873584.1"/>
</dbReference>
<protein>
    <submittedName>
        <fullName evidence="2">Uncharacterized protein</fullName>
    </submittedName>
</protein>
<feature type="compositionally biased region" description="Polar residues" evidence="1">
    <location>
        <begin position="410"/>
        <end position="422"/>
    </location>
</feature>
<dbReference type="EMBL" id="JAVHJV010000005">
    <property type="protein sequence ID" value="KAK5942598.1"/>
    <property type="molecule type" value="Genomic_DNA"/>
</dbReference>
<accession>A0ABR0RPY2</accession>
<feature type="region of interest" description="Disordered" evidence="1">
    <location>
        <begin position="394"/>
        <end position="422"/>
    </location>
</feature>
<evidence type="ECO:0000313" key="2">
    <source>
        <dbReference type="EMBL" id="KAK5942598.1"/>
    </source>
</evidence>
<dbReference type="GeneID" id="89998612"/>
<organism evidence="2 3">
    <name type="scientific">Knufia obscura</name>
    <dbReference type="NCBI Taxonomy" id="1635080"/>
    <lineage>
        <taxon>Eukaryota</taxon>
        <taxon>Fungi</taxon>
        <taxon>Dikarya</taxon>
        <taxon>Ascomycota</taxon>
        <taxon>Pezizomycotina</taxon>
        <taxon>Eurotiomycetes</taxon>
        <taxon>Chaetothyriomycetidae</taxon>
        <taxon>Chaetothyriales</taxon>
        <taxon>Trichomeriaceae</taxon>
        <taxon>Knufia</taxon>
    </lineage>
</organism>
<proteinExistence type="predicted"/>
<feature type="compositionally biased region" description="Basic and acidic residues" evidence="1">
    <location>
        <begin position="184"/>
        <end position="193"/>
    </location>
</feature>
<feature type="region of interest" description="Disordered" evidence="1">
    <location>
        <begin position="281"/>
        <end position="303"/>
    </location>
</feature>
<evidence type="ECO:0000313" key="3">
    <source>
        <dbReference type="Proteomes" id="UP001334248"/>
    </source>
</evidence>
<name>A0ABR0RPY2_9EURO</name>
<evidence type="ECO:0000256" key="1">
    <source>
        <dbReference type="SAM" id="MobiDB-lite"/>
    </source>
</evidence>